<dbReference type="OrthoDB" id="9179784at2"/>
<dbReference type="InterPro" id="IPR027417">
    <property type="entry name" value="P-loop_NTPase"/>
</dbReference>
<evidence type="ECO:0000313" key="2">
    <source>
        <dbReference type="Proteomes" id="UP000322981"/>
    </source>
</evidence>
<sequence length="219" mass="25205">MIRTSRTIVARLLGLWPTRTRRTFVVLGCPRGGTSLLAGALDAAGVYMGKYRTLQYEDPEFKIQPHLASEAPEQLAPVIRARNLTHRYWGWKFPNNIYYIERVLPLLINPCFLFVYRDLYEIARSSARHDGRNWTAQGEHLIEVAFNHSAKVRRFQASLHLPHHVFQLEAIQADPGAFADQMVEILHPMFASREKIMRFVMPHGGYHAHGAVKRHVIKN</sequence>
<gene>
    <name evidence="1" type="ORF">F2Q65_06905</name>
</gene>
<proteinExistence type="predicted"/>
<keyword evidence="2" id="KW-1185">Reference proteome</keyword>
<dbReference type="SUPFAM" id="SSF52540">
    <property type="entry name" value="P-loop containing nucleoside triphosphate hydrolases"/>
    <property type="match status" value="1"/>
</dbReference>
<evidence type="ECO:0008006" key="3">
    <source>
        <dbReference type="Google" id="ProtNLM"/>
    </source>
</evidence>
<reference evidence="1 2" key="1">
    <citation type="submission" date="2019-09" db="EMBL/GenBank/DDBJ databases">
        <title>Whole-genome sequence of the purple sulfur bacterium Thiohalocapsa marina DSM 19078.</title>
        <authorList>
            <person name="Kyndt J.A."/>
            <person name="Meyer T.E."/>
        </authorList>
    </citation>
    <scope>NUCLEOTIDE SEQUENCE [LARGE SCALE GENOMIC DNA]</scope>
    <source>
        <strain evidence="1 2">DSM 19078</strain>
    </source>
</reference>
<name>A0A5M8FRG8_9GAMM</name>
<comment type="caution">
    <text evidence="1">The sequence shown here is derived from an EMBL/GenBank/DDBJ whole genome shotgun (WGS) entry which is preliminary data.</text>
</comment>
<accession>A0A5M8FRG8</accession>
<dbReference type="Proteomes" id="UP000322981">
    <property type="component" value="Unassembled WGS sequence"/>
</dbReference>
<dbReference type="AlphaFoldDB" id="A0A5M8FRG8"/>
<organism evidence="1 2">
    <name type="scientific">Thiohalocapsa marina</name>
    <dbReference type="NCBI Taxonomy" id="424902"/>
    <lineage>
        <taxon>Bacteria</taxon>
        <taxon>Pseudomonadati</taxon>
        <taxon>Pseudomonadota</taxon>
        <taxon>Gammaproteobacteria</taxon>
        <taxon>Chromatiales</taxon>
        <taxon>Chromatiaceae</taxon>
        <taxon>Thiohalocapsa</taxon>
    </lineage>
</organism>
<dbReference type="EMBL" id="VWXX01000006">
    <property type="protein sequence ID" value="KAA6186081.1"/>
    <property type="molecule type" value="Genomic_DNA"/>
</dbReference>
<protein>
    <recommendedName>
        <fullName evidence="3">Sulfotransferase</fullName>
    </recommendedName>
</protein>
<dbReference type="RefSeq" id="WP_150091754.1">
    <property type="nucleotide sequence ID" value="NZ_JBFUOH010000034.1"/>
</dbReference>
<dbReference type="Gene3D" id="3.40.50.300">
    <property type="entry name" value="P-loop containing nucleotide triphosphate hydrolases"/>
    <property type="match status" value="1"/>
</dbReference>
<evidence type="ECO:0000313" key="1">
    <source>
        <dbReference type="EMBL" id="KAA6186081.1"/>
    </source>
</evidence>